<dbReference type="SUPFAM" id="SSF54373">
    <property type="entry name" value="FAD-linked reductases, C-terminal domain"/>
    <property type="match status" value="1"/>
</dbReference>
<protein>
    <recommendedName>
        <fullName evidence="5">Glucose-methanol-choline oxidoreductase N-terminal domain-containing protein</fullName>
    </recommendedName>
</protein>
<dbReference type="AlphaFoldDB" id="A0A7R8UZB0"/>
<gene>
    <name evidence="6" type="ORF">HERILL_LOCUS11824</name>
</gene>
<evidence type="ECO:0000256" key="2">
    <source>
        <dbReference type="ARBA" id="ARBA00010790"/>
    </source>
</evidence>
<dbReference type="EMBL" id="LR899012">
    <property type="protein sequence ID" value="CAD7089261.1"/>
    <property type="molecule type" value="Genomic_DNA"/>
</dbReference>
<evidence type="ECO:0000313" key="6">
    <source>
        <dbReference type="EMBL" id="CAD7089261.1"/>
    </source>
</evidence>
<evidence type="ECO:0000256" key="1">
    <source>
        <dbReference type="ARBA" id="ARBA00001974"/>
    </source>
</evidence>
<dbReference type="GO" id="GO:0050660">
    <property type="term" value="F:flavin adenine dinucleotide binding"/>
    <property type="evidence" value="ECO:0007669"/>
    <property type="project" value="InterPro"/>
</dbReference>
<evidence type="ECO:0000256" key="4">
    <source>
        <dbReference type="ARBA" id="ARBA00022827"/>
    </source>
</evidence>
<dbReference type="PIRSF" id="PIRSF000137">
    <property type="entry name" value="Alcohol_oxidase"/>
    <property type="match status" value="1"/>
</dbReference>
<dbReference type="Pfam" id="PF05199">
    <property type="entry name" value="GMC_oxred_C"/>
    <property type="match status" value="1"/>
</dbReference>
<reference evidence="6 7" key="1">
    <citation type="submission" date="2020-11" db="EMBL/GenBank/DDBJ databases">
        <authorList>
            <person name="Wallbank WR R."/>
            <person name="Pardo Diaz C."/>
            <person name="Kozak K."/>
            <person name="Martin S."/>
            <person name="Jiggins C."/>
            <person name="Moest M."/>
            <person name="Warren A I."/>
            <person name="Generalovic N T."/>
            <person name="Byers J.R.P. K."/>
            <person name="Montejo-Kovacevich G."/>
            <person name="Yen C E."/>
        </authorList>
    </citation>
    <scope>NUCLEOTIDE SEQUENCE [LARGE SCALE GENOMIC DNA]</scope>
</reference>
<dbReference type="GO" id="GO:0016614">
    <property type="term" value="F:oxidoreductase activity, acting on CH-OH group of donors"/>
    <property type="evidence" value="ECO:0007669"/>
    <property type="project" value="InterPro"/>
</dbReference>
<accession>A0A7R8UZB0</accession>
<comment type="similarity">
    <text evidence="2">Belongs to the GMC oxidoreductase family.</text>
</comment>
<feature type="domain" description="Glucose-methanol-choline oxidoreductase N-terminal" evidence="5">
    <location>
        <begin position="340"/>
        <end position="354"/>
    </location>
</feature>
<dbReference type="Gene3D" id="3.30.560.10">
    <property type="entry name" value="Glucose Oxidase, domain 3"/>
    <property type="match status" value="1"/>
</dbReference>
<dbReference type="PANTHER" id="PTHR11552:SF147">
    <property type="entry name" value="CHOLINE DEHYDROGENASE, MITOCHONDRIAL"/>
    <property type="match status" value="1"/>
</dbReference>
<dbReference type="OrthoDB" id="269227at2759"/>
<comment type="cofactor">
    <cofactor evidence="1">
        <name>FAD</name>
        <dbReference type="ChEBI" id="CHEBI:57692"/>
    </cofactor>
</comment>
<sequence length="633" mass="70950">MNISVESLNPQCAARSLGPANAAINTLLQTLLAAQCGLTGCQKWPENYGPHYVNKGDNQNTVLIPTSFYHTGIYINITGSEIFDFVVIGSGPGGSVVAGRLSENPDYRVLLIEAGDNPPVESEIPNMAQALQGGRVDWNYTTEPNYKSCLDFPNSFCPWPQGKMLGGSSANNGMQFILGNRRDFEIWKSMGNPTWGWNNVFEHFRKLEDYKAPNPYHVHGTRGPLVVDRFNGGLQEIKRLIFHAAKEGGYEFVDDFRDGHYLGYGLMNGLIINGQRNTPAKAFLQNIKPNLVVVKNAVATKINFDKDKNAQSVTFVYTDKDNVRHQLTAENSKEIILSAGTIESPKLLMLSGIGSRKHLESYGIPVISDLPVGENLKDHVAVTLVFKIETHLNNPKDTLYDYLIHRSGYLAGVNVLDAAGFVDVNNESGLYPTIQIHHLWYPKHTKQSEFAILGSLQQFLRDDVQETEILAMLFVLICPKSKGYIKLKSTDYLEQPEIFPNYLSEYEDVRLLREAIRLGIKLKKTPIFRKYGLELYRINHPKCDDFIFDTDEYWDCYIRHTNNINYHPAGTAKMGPINDKATVVDSRLRVKGVGRLRVIDASIMPEIVSANLQATVSVIGAKGADFIKEEWNN</sequence>
<proteinExistence type="inferred from homology"/>
<dbReference type="InterPro" id="IPR012132">
    <property type="entry name" value="GMC_OxRdtase"/>
</dbReference>
<dbReference type="PANTHER" id="PTHR11552">
    <property type="entry name" value="GLUCOSE-METHANOL-CHOLINE GMC OXIDOREDUCTASE"/>
    <property type="match status" value="1"/>
</dbReference>
<dbReference type="Gene3D" id="3.50.50.60">
    <property type="entry name" value="FAD/NAD(P)-binding domain"/>
    <property type="match status" value="1"/>
</dbReference>
<name>A0A7R8UZB0_HERIL</name>
<dbReference type="PROSITE" id="PS00624">
    <property type="entry name" value="GMC_OXRED_2"/>
    <property type="match status" value="1"/>
</dbReference>
<keyword evidence="7" id="KW-1185">Reference proteome</keyword>
<dbReference type="InterPro" id="IPR007867">
    <property type="entry name" value="GMC_OxRtase_C"/>
</dbReference>
<evidence type="ECO:0000313" key="7">
    <source>
        <dbReference type="Proteomes" id="UP000594454"/>
    </source>
</evidence>
<organism evidence="6 7">
    <name type="scientific">Hermetia illucens</name>
    <name type="common">Black soldier fly</name>
    <dbReference type="NCBI Taxonomy" id="343691"/>
    <lineage>
        <taxon>Eukaryota</taxon>
        <taxon>Metazoa</taxon>
        <taxon>Ecdysozoa</taxon>
        <taxon>Arthropoda</taxon>
        <taxon>Hexapoda</taxon>
        <taxon>Insecta</taxon>
        <taxon>Pterygota</taxon>
        <taxon>Neoptera</taxon>
        <taxon>Endopterygota</taxon>
        <taxon>Diptera</taxon>
        <taxon>Brachycera</taxon>
        <taxon>Stratiomyomorpha</taxon>
        <taxon>Stratiomyidae</taxon>
        <taxon>Hermetiinae</taxon>
        <taxon>Hermetia</taxon>
    </lineage>
</organism>
<keyword evidence="4" id="KW-0274">FAD</keyword>
<evidence type="ECO:0000256" key="3">
    <source>
        <dbReference type="ARBA" id="ARBA00022630"/>
    </source>
</evidence>
<dbReference type="Pfam" id="PF00732">
    <property type="entry name" value="GMC_oxred_N"/>
    <property type="match status" value="1"/>
</dbReference>
<dbReference type="InterPro" id="IPR036188">
    <property type="entry name" value="FAD/NAD-bd_sf"/>
</dbReference>
<dbReference type="InParanoid" id="A0A7R8UZB0"/>
<evidence type="ECO:0000259" key="5">
    <source>
        <dbReference type="PROSITE" id="PS00624"/>
    </source>
</evidence>
<dbReference type="InterPro" id="IPR000172">
    <property type="entry name" value="GMC_OxRdtase_N"/>
</dbReference>
<dbReference type="SUPFAM" id="SSF51905">
    <property type="entry name" value="FAD/NAD(P)-binding domain"/>
    <property type="match status" value="1"/>
</dbReference>
<dbReference type="Proteomes" id="UP000594454">
    <property type="component" value="Chromosome 4"/>
</dbReference>
<keyword evidence="3" id="KW-0285">Flavoprotein</keyword>